<dbReference type="GO" id="GO:0005634">
    <property type="term" value="C:nucleus"/>
    <property type="evidence" value="ECO:0007669"/>
    <property type="project" value="TreeGrafter"/>
</dbReference>
<dbReference type="EMBL" id="JAJAGQ010000004">
    <property type="protein sequence ID" value="KAJ8564813.1"/>
    <property type="molecule type" value="Genomic_DNA"/>
</dbReference>
<protein>
    <submittedName>
        <fullName evidence="1">Uncharacterized protein</fullName>
    </submittedName>
</protein>
<dbReference type="GO" id="GO:0010468">
    <property type="term" value="P:regulation of gene expression"/>
    <property type="evidence" value="ECO:0007669"/>
    <property type="project" value="TreeGrafter"/>
</dbReference>
<organism evidence="1 2">
    <name type="scientific">Anisodus acutangulus</name>
    <dbReference type="NCBI Taxonomy" id="402998"/>
    <lineage>
        <taxon>Eukaryota</taxon>
        <taxon>Viridiplantae</taxon>
        <taxon>Streptophyta</taxon>
        <taxon>Embryophyta</taxon>
        <taxon>Tracheophyta</taxon>
        <taxon>Spermatophyta</taxon>
        <taxon>Magnoliopsida</taxon>
        <taxon>eudicotyledons</taxon>
        <taxon>Gunneridae</taxon>
        <taxon>Pentapetalae</taxon>
        <taxon>asterids</taxon>
        <taxon>lamiids</taxon>
        <taxon>Solanales</taxon>
        <taxon>Solanaceae</taxon>
        <taxon>Solanoideae</taxon>
        <taxon>Hyoscyameae</taxon>
        <taxon>Anisodus</taxon>
    </lineage>
</organism>
<proteinExistence type="predicted"/>
<gene>
    <name evidence="1" type="ORF">K7X08_001273</name>
</gene>
<evidence type="ECO:0000313" key="2">
    <source>
        <dbReference type="Proteomes" id="UP001152561"/>
    </source>
</evidence>
<dbReference type="PRINTS" id="PR01544">
    <property type="entry name" value="ARATH130DUF"/>
</dbReference>
<dbReference type="GO" id="GO:0010492">
    <property type="term" value="P:maintenance of shoot apical meristem identity"/>
    <property type="evidence" value="ECO:0007669"/>
    <property type="project" value="TreeGrafter"/>
</dbReference>
<dbReference type="GO" id="GO:0010071">
    <property type="term" value="P:root meristem specification"/>
    <property type="evidence" value="ECO:0007669"/>
    <property type="project" value="TreeGrafter"/>
</dbReference>
<dbReference type="GO" id="GO:0010078">
    <property type="term" value="P:maintenance of root meristem identity"/>
    <property type="evidence" value="ECO:0007669"/>
    <property type="project" value="TreeGrafter"/>
</dbReference>
<keyword evidence="2" id="KW-1185">Reference proteome</keyword>
<dbReference type="PANTHER" id="PTHR21736:SF40">
    <property type="entry name" value="OBERON-LIKE PHD FINGER DOMAIN-CONTAINING PROTEIN"/>
    <property type="match status" value="1"/>
</dbReference>
<name>A0A9Q1MP34_9SOLA</name>
<dbReference type="AlphaFoldDB" id="A0A9Q1MP34"/>
<reference evidence="2" key="1">
    <citation type="journal article" date="2023" name="Proc. Natl. Acad. Sci. U.S.A.">
        <title>Genomic and structural basis for evolution of tropane alkaloid biosynthesis.</title>
        <authorList>
            <person name="Wanga Y.-J."/>
            <person name="Taina T."/>
            <person name="Yua J.-Y."/>
            <person name="Lia J."/>
            <person name="Xua B."/>
            <person name="Chenc J."/>
            <person name="D'Auriad J.C."/>
            <person name="Huanga J.-P."/>
            <person name="Huanga S.-X."/>
        </authorList>
    </citation>
    <scope>NUCLEOTIDE SEQUENCE [LARGE SCALE GENOMIC DNA]</scope>
    <source>
        <strain evidence="2">cv. KIB-2019</strain>
    </source>
</reference>
<sequence>MEKNMDSIDEHRFGKFQEKGVHFLEESALQMKTSYDDFSMADFRTRKTETCGCQDLLNSSEKIVSYKGKEIVVFEDHNEGSNVWVERDFLQLNECRGNSSKRVADNEDIQAEKKRKPGTLNLSSALPDGDLQSLDLSNNNKGIGYFRNGSLSSCYSHPFSHNLSYSLAPSSKEDSESAEGLNWISSSDSNSFFLFELPARPTIDGQFSVPERILGEIVSESIPLMAQIVEDLPDEVVESTTEYLRSLIASPYKKDLLVSLQNRLTRRSDLTVETLSKCNKTQLEILVAIKMSLGSFLSFKTTFKPLN</sequence>
<dbReference type="PANTHER" id="PTHR21736">
    <property type="entry name" value="VERNALIZATION-INSENSITIVE PROTEIN 3"/>
    <property type="match status" value="1"/>
</dbReference>
<accession>A0A9Q1MP34</accession>
<dbReference type="Proteomes" id="UP001152561">
    <property type="component" value="Unassembled WGS sequence"/>
</dbReference>
<comment type="caution">
    <text evidence="1">The sequence shown here is derived from an EMBL/GenBank/DDBJ whole genome shotgun (WGS) entry which is preliminary data.</text>
</comment>
<dbReference type="InterPro" id="IPR004082">
    <property type="entry name" value="OBERON"/>
</dbReference>
<evidence type="ECO:0000313" key="1">
    <source>
        <dbReference type="EMBL" id="KAJ8564813.1"/>
    </source>
</evidence>